<dbReference type="GO" id="GO:0004252">
    <property type="term" value="F:serine-type endopeptidase activity"/>
    <property type="evidence" value="ECO:0007669"/>
    <property type="project" value="InterPro"/>
</dbReference>
<protein>
    <recommendedName>
        <fullName evidence="5">Peptidase S8/S53 domain-containing protein</fullName>
    </recommendedName>
</protein>
<dbReference type="GeneID" id="27696349"/>
<evidence type="ECO:0000256" key="1">
    <source>
        <dbReference type="ARBA" id="ARBA00022729"/>
    </source>
</evidence>
<dbReference type="EMBL" id="KN846983">
    <property type="protein sequence ID" value="KIW96352.1"/>
    <property type="molecule type" value="Genomic_DNA"/>
</dbReference>
<dbReference type="InterPro" id="IPR036852">
    <property type="entry name" value="Peptidase_S8/S53_dom_sf"/>
</dbReference>
<dbReference type="HOGENOM" id="CLU_1209701_0_0_1"/>
<dbReference type="SUPFAM" id="SSF52743">
    <property type="entry name" value="Subtilisin-like"/>
    <property type="match status" value="1"/>
</dbReference>
<dbReference type="Gene3D" id="3.40.50.200">
    <property type="entry name" value="Peptidase S8/S53 domain"/>
    <property type="match status" value="1"/>
</dbReference>
<evidence type="ECO:0000313" key="3">
    <source>
        <dbReference type="EMBL" id="KIW96352.1"/>
    </source>
</evidence>
<accession>A0A0D2GD62</accession>
<keyword evidence="4" id="KW-1185">Reference proteome</keyword>
<keyword evidence="2" id="KW-0865">Zymogen</keyword>
<sequence length="229" mass="25281">MASIRQTETWHRRLSLGDLSPGPDPGIVPCCPGPWLRMRMEHKWRAIEWAIDQKVDIIISRVVRFFNVDDELDSPLVHAIKWAVQQNILIFSSTADVGAESGHNFWPVNPSNMIAVSASDELGHPLLRSDHDVHAAFEGEKIQVEGPKYINKKSELALPSYASGSSVSTALAAGLGSLCLFLARMANESDRQAERFCGRSRLDLSQTLAGSFMARILVQSGWISLNSLT</sequence>
<dbReference type="GO" id="GO:0006508">
    <property type="term" value="P:proteolysis"/>
    <property type="evidence" value="ECO:0007669"/>
    <property type="project" value="InterPro"/>
</dbReference>
<evidence type="ECO:0008006" key="5">
    <source>
        <dbReference type="Google" id="ProtNLM"/>
    </source>
</evidence>
<evidence type="ECO:0000256" key="2">
    <source>
        <dbReference type="ARBA" id="ARBA00023145"/>
    </source>
</evidence>
<dbReference type="RefSeq" id="XP_016623021.1">
    <property type="nucleotide sequence ID" value="XM_016761171.1"/>
</dbReference>
<dbReference type="AlphaFoldDB" id="A0A0D2GD62"/>
<reference evidence="3" key="1">
    <citation type="submission" date="2015-01" db="EMBL/GenBank/DDBJ databases">
        <title>The Genome Sequence of Cladophialophora bantiana CBS 173.52.</title>
        <authorList>
            <consortium name="The Broad Institute Genomics Platform"/>
            <person name="Cuomo C."/>
            <person name="de Hoog S."/>
            <person name="Gorbushina A."/>
            <person name="Stielow B."/>
            <person name="Teixiera M."/>
            <person name="Abouelleil A."/>
            <person name="Chapman S.B."/>
            <person name="Priest M."/>
            <person name="Young S.K."/>
            <person name="Wortman J."/>
            <person name="Nusbaum C."/>
            <person name="Birren B."/>
        </authorList>
    </citation>
    <scope>NUCLEOTIDE SEQUENCE [LARGE SCALE GENOMIC DNA]</scope>
    <source>
        <strain evidence="3">CBS 173.52</strain>
    </source>
</reference>
<proteinExistence type="predicted"/>
<dbReference type="Proteomes" id="UP000053789">
    <property type="component" value="Unassembled WGS sequence"/>
</dbReference>
<evidence type="ECO:0000313" key="4">
    <source>
        <dbReference type="Proteomes" id="UP000053789"/>
    </source>
</evidence>
<name>A0A0D2GD62_CLAB1</name>
<dbReference type="OrthoDB" id="4131581at2759"/>
<keyword evidence="1" id="KW-0732">Signal</keyword>
<organism evidence="3 4">
    <name type="scientific">Cladophialophora bantiana (strain ATCC 10958 / CBS 173.52 / CDC B-1940 / NIH 8579)</name>
    <name type="common">Xylohypha bantiana</name>
    <dbReference type="NCBI Taxonomy" id="1442370"/>
    <lineage>
        <taxon>Eukaryota</taxon>
        <taxon>Fungi</taxon>
        <taxon>Dikarya</taxon>
        <taxon>Ascomycota</taxon>
        <taxon>Pezizomycotina</taxon>
        <taxon>Eurotiomycetes</taxon>
        <taxon>Chaetothyriomycetidae</taxon>
        <taxon>Chaetothyriales</taxon>
        <taxon>Herpotrichiellaceae</taxon>
        <taxon>Cladophialophora</taxon>
    </lineage>
</organism>
<gene>
    <name evidence="3" type="ORF">Z519_03421</name>
</gene>
<dbReference type="VEuPathDB" id="FungiDB:Z519_03421"/>